<evidence type="ECO:0000256" key="1">
    <source>
        <dbReference type="ARBA" id="ARBA00022975"/>
    </source>
</evidence>
<keyword evidence="1" id="KW-0665">Pyrimidine biosynthesis</keyword>
<dbReference type="InterPro" id="IPR024403">
    <property type="entry name" value="DHOase_cat"/>
</dbReference>
<dbReference type="RefSeq" id="WP_379705574.1">
    <property type="nucleotide sequence ID" value="NZ_JBHSCZ010000001.1"/>
</dbReference>
<organism evidence="3 4">
    <name type="scientific">Ferruginibacter yonginensis</name>
    <dbReference type="NCBI Taxonomy" id="1310416"/>
    <lineage>
        <taxon>Bacteria</taxon>
        <taxon>Pseudomonadati</taxon>
        <taxon>Bacteroidota</taxon>
        <taxon>Chitinophagia</taxon>
        <taxon>Chitinophagales</taxon>
        <taxon>Chitinophagaceae</taxon>
        <taxon>Ferruginibacter</taxon>
    </lineage>
</organism>
<dbReference type="InterPro" id="IPR032466">
    <property type="entry name" value="Metal_Hydrolase"/>
</dbReference>
<dbReference type="EMBL" id="JBHSCZ010000001">
    <property type="protein sequence ID" value="MFC4261365.1"/>
    <property type="molecule type" value="Genomic_DNA"/>
</dbReference>
<proteinExistence type="predicted"/>
<evidence type="ECO:0000259" key="2">
    <source>
        <dbReference type="Pfam" id="PF12890"/>
    </source>
</evidence>
<evidence type="ECO:0000313" key="3">
    <source>
        <dbReference type="EMBL" id="MFC4261365.1"/>
    </source>
</evidence>
<dbReference type="SUPFAM" id="SSF51556">
    <property type="entry name" value="Metallo-dependent hydrolases"/>
    <property type="match status" value="1"/>
</dbReference>
<dbReference type="Gene3D" id="3.20.20.140">
    <property type="entry name" value="Metal-dependent hydrolases"/>
    <property type="match status" value="1"/>
</dbReference>
<dbReference type="InterPro" id="IPR011059">
    <property type="entry name" value="Metal-dep_hydrolase_composite"/>
</dbReference>
<sequence>MNVLLKQATIIAPHTAYHKQVNDILITDGIIAQIGTHIETNNASVIEGNQLHVSIGWCDIFADFGTPGFEHRETFETGAAAAAAGGFTDVMLLPDTNPVIDNQSMVSFIQQSTAHLPVNIVPIGAVTKNSAGTELSEMYDMHQHGAVAFSDGKKSIQQAGILLKALQYVQAKNATIIQIPNDKSISDGGLINEGIMSTQLGLPGIPAIAEVVMINRDIELLKYTQSRLHFTGISTQQSVQIIKAAKAQGLQVTCSVTPYHLTFSDEDVVSYNTNLKVHPPLRTKADVMALQNALQEGVIDGIASHHSPQTWDDKVCEFEYAKNGMLTLQTVFGSIHKVWQNVEALVQILTVKNRLIFNLPIPTFAIGEKACITIFEPNTSYVFTEKDIVSASKNSAYINQTLTGKVVGIINKNKVIINTN</sequence>
<dbReference type="PANTHER" id="PTHR43668:SF2">
    <property type="entry name" value="ALLANTOINASE"/>
    <property type="match status" value="1"/>
</dbReference>
<dbReference type="CDD" id="cd01317">
    <property type="entry name" value="DHOase_IIa"/>
    <property type="match status" value="1"/>
</dbReference>
<reference evidence="4" key="1">
    <citation type="journal article" date="2019" name="Int. J. Syst. Evol. Microbiol.">
        <title>The Global Catalogue of Microorganisms (GCM) 10K type strain sequencing project: providing services to taxonomists for standard genome sequencing and annotation.</title>
        <authorList>
            <consortium name="The Broad Institute Genomics Platform"/>
            <consortium name="The Broad Institute Genome Sequencing Center for Infectious Disease"/>
            <person name="Wu L."/>
            <person name="Ma J."/>
        </authorList>
    </citation>
    <scope>NUCLEOTIDE SEQUENCE [LARGE SCALE GENOMIC DNA]</scope>
    <source>
        <strain evidence="4">CECT 8289</strain>
    </source>
</reference>
<feature type="domain" description="Dihydroorotase catalytic" evidence="2">
    <location>
        <begin position="62"/>
        <end position="237"/>
    </location>
</feature>
<name>A0ABV8QM32_9BACT</name>
<evidence type="ECO:0000313" key="4">
    <source>
        <dbReference type="Proteomes" id="UP001595907"/>
    </source>
</evidence>
<gene>
    <name evidence="3" type="ORF">ACFOWM_00620</name>
</gene>
<dbReference type="Pfam" id="PF12890">
    <property type="entry name" value="DHOase"/>
    <property type="match status" value="1"/>
</dbReference>
<dbReference type="PANTHER" id="PTHR43668">
    <property type="entry name" value="ALLANTOINASE"/>
    <property type="match status" value="1"/>
</dbReference>
<dbReference type="NCBIfam" id="TIGR00857">
    <property type="entry name" value="pyrC_multi"/>
    <property type="match status" value="1"/>
</dbReference>
<dbReference type="Proteomes" id="UP001595907">
    <property type="component" value="Unassembled WGS sequence"/>
</dbReference>
<comment type="caution">
    <text evidence="3">The sequence shown here is derived from an EMBL/GenBank/DDBJ whole genome shotgun (WGS) entry which is preliminary data.</text>
</comment>
<dbReference type="InterPro" id="IPR004722">
    <property type="entry name" value="DHOase"/>
</dbReference>
<dbReference type="InterPro" id="IPR050138">
    <property type="entry name" value="DHOase/Allantoinase_Hydrolase"/>
</dbReference>
<dbReference type="Gene3D" id="2.30.40.10">
    <property type="entry name" value="Urease, subunit C, domain 1"/>
    <property type="match status" value="1"/>
</dbReference>
<accession>A0ABV8QM32</accession>
<protein>
    <submittedName>
        <fullName evidence="3">Dihydroorotase family protein</fullName>
    </submittedName>
</protein>
<dbReference type="SUPFAM" id="SSF51338">
    <property type="entry name" value="Composite domain of metallo-dependent hydrolases"/>
    <property type="match status" value="1"/>
</dbReference>
<keyword evidence="4" id="KW-1185">Reference proteome</keyword>